<reference evidence="4" key="1">
    <citation type="submission" date="2012-05" db="EMBL/GenBank/DDBJ databases">
        <authorList>
            <person name="McIlroy S."/>
        </authorList>
    </citation>
    <scope>NUCLEOTIDE SEQUENCE</scope>
    <source>
        <strain evidence="4">Ben110</strain>
    </source>
</reference>
<keyword evidence="5" id="KW-1185">Reference proteome</keyword>
<feature type="compositionally biased region" description="Low complexity" evidence="1">
    <location>
        <begin position="33"/>
        <end position="43"/>
    </location>
</feature>
<evidence type="ECO:0000256" key="2">
    <source>
        <dbReference type="SAM" id="SignalP"/>
    </source>
</evidence>
<name>W6K225_9MICO</name>
<feature type="chain" id="PRO_5038331095" description="PepSY domain-containing protein" evidence="2">
    <location>
        <begin position="31"/>
        <end position="200"/>
    </location>
</feature>
<feature type="compositionally biased region" description="Gly residues" evidence="1">
    <location>
        <begin position="70"/>
        <end position="87"/>
    </location>
</feature>
<feature type="compositionally biased region" description="Gly residues" evidence="1">
    <location>
        <begin position="152"/>
        <end position="167"/>
    </location>
</feature>
<dbReference type="AlphaFoldDB" id="W6K225"/>
<dbReference type="Proteomes" id="UP000035763">
    <property type="component" value="Unassembled WGS sequence"/>
</dbReference>
<keyword evidence="2" id="KW-0732">Signal</keyword>
<feature type="signal peptide" evidence="2">
    <location>
        <begin position="1"/>
        <end position="30"/>
    </location>
</feature>
<feature type="compositionally biased region" description="Polar residues" evidence="1">
    <location>
        <begin position="172"/>
        <end position="183"/>
    </location>
</feature>
<dbReference type="STRING" id="1193182.BN11_2800014"/>
<feature type="region of interest" description="Disordered" evidence="1">
    <location>
        <begin position="149"/>
        <end position="200"/>
    </location>
</feature>
<evidence type="ECO:0008006" key="6">
    <source>
        <dbReference type="Google" id="ProtNLM"/>
    </source>
</evidence>
<comment type="caution">
    <text evidence="4">The sequence shown here is derived from an EMBL/GenBank/DDBJ whole genome shotgun (WGS) entry which is preliminary data.</text>
</comment>
<evidence type="ECO:0000313" key="3">
    <source>
        <dbReference type="EMBL" id="CCH73482.1"/>
    </source>
</evidence>
<accession>W6K225</accession>
<dbReference type="RefSeq" id="WP_048699097.1">
    <property type="nucleotide sequence ID" value="NZ_HG764815.1"/>
</dbReference>
<feature type="region of interest" description="Disordered" evidence="1">
    <location>
        <begin position="33"/>
        <end position="132"/>
    </location>
</feature>
<evidence type="ECO:0000313" key="4">
    <source>
        <dbReference type="EMBL" id="CCH75090.1"/>
    </source>
</evidence>
<gene>
    <name evidence="3" type="ORF">BN11_2800014</name>
    <name evidence="4" type="ORF">BN11_5040005</name>
</gene>
<proteinExistence type="predicted"/>
<organism evidence="4 5">
    <name type="scientific">Nostocoides australiense Ben110</name>
    <dbReference type="NCBI Taxonomy" id="1193182"/>
    <lineage>
        <taxon>Bacteria</taxon>
        <taxon>Bacillati</taxon>
        <taxon>Actinomycetota</taxon>
        <taxon>Actinomycetes</taxon>
        <taxon>Micrococcales</taxon>
        <taxon>Intrasporangiaceae</taxon>
        <taxon>Nostocoides</taxon>
    </lineage>
</organism>
<protein>
    <recommendedName>
        <fullName evidence="6">PepSY domain-containing protein</fullName>
    </recommendedName>
</protein>
<dbReference type="EMBL" id="CAJA01000451">
    <property type="protein sequence ID" value="CCH75090.1"/>
    <property type="molecule type" value="Genomic_DNA"/>
</dbReference>
<dbReference type="OrthoDB" id="4872281at2"/>
<sequence>MARKSTIITSAVGAAAGLVLAGGVVLAANADDTTTTAPSTSTSQGANTDSGLPGLNQQGTTDLGAAGQQGQMGPGGHGGQPGDGQMGGSQDTAITGDEADKVVAAVQAKDSAASITEVRKDPDGSYDALGTKDGSPVFFEVSADLATITENTGGGMGGHGGQLGGQPGQAPDGTSQQGSSLDPNTSGSATSDSTAANGTT</sequence>
<feature type="compositionally biased region" description="Polar residues" evidence="1">
    <location>
        <begin position="44"/>
        <end position="61"/>
    </location>
</feature>
<feature type="compositionally biased region" description="Low complexity" evidence="1">
    <location>
        <begin position="184"/>
        <end position="200"/>
    </location>
</feature>
<feature type="compositionally biased region" description="Low complexity" evidence="1">
    <location>
        <begin position="102"/>
        <end position="114"/>
    </location>
</feature>
<evidence type="ECO:0000256" key="1">
    <source>
        <dbReference type="SAM" id="MobiDB-lite"/>
    </source>
</evidence>
<dbReference type="EMBL" id="CAJA01000202">
    <property type="protein sequence ID" value="CCH73482.1"/>
    <property type="molecule type" value="Genomic_DNA"/>
</dbReference>
<reference evidence="4 5" key="2">
    <citation type="journal article" date="2013" name="ISME J.">
        <title>A metabolic model for members of the genus Tetrasphaera involved in enhanced biological phosphorus removal.</title>
        <authorList>
            <person name="Kristiansen R."/>
            <person name="Nguyen H.T.T."/>
            <person name="Saunders A.M."/>
            <person name="Nielsen J.L."/>
            <person name="Wimmer R."/>
            <person name="Le V.Q."/>
            <person name="McIlroy S.J."/>
            <person name="Petrovski S."/>
            <person name="Seviour R.J."/>
            <person name="Calteau A."/>
            <person name="Nielsen K.L."/>
            <person name="Nielsen P.H."/>
        </authorList>
    </citation>
    <scope>NUCLEOTIDE SEQUENCE [LARGE SCALE GENOMIC DNA]</scope>
    <source>
        <strain evidence="4 5">Ben110</strain>
    </source>
</reference>
<evidence type="ECO:0000313" key="5">
    <source>
        <dbReference type="Proteomes" id="UP000035763"/>
    </source>
</evidence>